<organism evidence="2 3">
    <name type="scientific">Yanghanlia caeni</name>
    <dbReference type="NCBI Taxonomy" id="3064283"/>
    <lineage>
        <taxon>Bacteria</taxon>
        <taxon>Pseudomonadati</taxon>
        <taxon>Pseudomonadota</taxon>
        <taxon>Betaproteobacteria</taxon>
        <taxon>Burkholderiales</taxon>
        <taxon>Alcaligenaceae</taxon>
        <taxon>Yanghanlia</taxon>
    </lineage>
</organism>
<dbReference type="InterPro" id="IPR004675">
    <property type="entry name" value="AhpD_core"/>
</dbReference>
<proteinExistence type="predicted"/>
<evidence type="ECO:0000313" key="3">
    <source>
        <dbReference type="Proteomes" id="UP001232156"/>
    </source>
</evidence>
<dbReference type="PANTHER" id="PTHR35446">
    <property type="entry name" value="SI:CH211-175M2.5"/>
    <property type="match status" value="1"/>
</dbReference>
<name>A0ABU1D5C8_9BURK</name>
<dbReference type="NCBIfam" id="TIGR00778">
    <property type="entry name" value="ahpD_dom"/>
    <property type="match status" value="1"/>
</dbReference>
<dbReference type="Proteomes" id="UP001232156">
    <property type="component" value="Unassembled WGS sequence"/>
</dbReference>
<dbReference type="InterPro" id="IPR010195">
    <property type="entry name" value="Uncharacterised_peroxidase-rel"/>
</dbReference>
<keyword evidence="3" id="KW-1185">Reference proteome</keyword>
<dbReference type="RefSeq" id="WP_347286797.1">
    <property type="nucleotide sequence ID" value="NZ_JAUZQE010000011.1"/>
</dbReference>
<dbReference type="Gene3D" id="1.20.1290.10">
    <property type="entry name" value="AhpD-like"/>
    <property type="match status" value="2"/>
</dbReference>
<evidence type="ECO:0000259" key="1">
    <source>
        <dbReference type="Pfam" id="PF02627"/>
    </source>
</evidence>
<accession>A0ABU1D5C8</accession>
<dbReference type="SUPFAM" id="SSF69118">
    <property type="entry name" value="AhpD-like"/>
    <property type="match status" value="2"/>
</dbReference>
<keyword evidence="2" id="KW-0575">Peroxidase</keyword>
<reference evidence="2 3" key="1">
    <citation type="submission" date="2023-08" db="EMBL/GenBank/DDBJ databases">
        <title>Alcaligenaceae gen. nov., a novel taxon isolated from the sludge of Yixing Pesticide Factory.</title>
        <authorList>
            <person name="Ruan L."/>
        </authorList>
    </citation>
    <scope>NUCLEOTIDE SEQUENCE [LARGE SCALE GENOMIC DNA]</scope>
    <source>
        <strain evidence="2 3">LG-2</strain>
    </source>
</reference>
<sequence length="388" mass="41710">MSSTQTPQHDVIDRLLGLEPGDPIHTLRHARGKVVDATQAFHELAFFSSDITPAQRNDRLLAAAVLAEATGPASLADEYRRLLQAQQDADAHRAALDGAAQGSTPALNALVRYARTLALEPATADRGALLALTEAGWSVPDVVALAQVMGYVSYQARMMIGLRALQALAAQTSEPASPPEDPAFVHPAHLPAPGERIDINGFTNASLGWKAWLPIQDIATLTEHQSAVLDTSHPTARESDYYMLLVREPRLLEQRSLVYNAIMYAPGGGARHERELAAAAVSVINGCVYCTSVHAQRFEQLAKRNDVLVQLFTDARTAGTTARERAIVQAAIALTENPGGFDAAAVQPLAAQGMTPEQIRDVLFAAAIFAWANRLMMNLGEHVMPAQP</sequence>
<comment type="caution">
    <text evidence="2">The sequence shown here is derived from an EMBL/GenBank/DDBJ whole genome shotgun (WGS) entry which is preliminary data.</text>
</comment>
<dbReference type="EMBL" id="JAUZQE010000011">
    <property type="protein sequence ID" value="MDR4125621.1"/>
    <property type="molecule type" value="Genomic_DNA"/>
</dbReference>
<dbReference type="InterPro" id="IPR029032">
    <property type="entry name" value="AhpD-like"/>
</dbReference>
<dbReference type="InterPro" id="IPR003779">
    <property type="entry name" value="CMD-like"/>
</dbReference>
<dbReference type="GO" id="GO:0004601">
    <property type="term" value="F:peroxidase activity"/>
    <property type="evidence" value="ECO:0007669"/>
    <property type="project" value="UniProtKB-KW"/>
</dbReference>
<dbReference type="Pfam" id="PF02627">
    <property type="entry name" value="CMD"/>
    <property type="match status" value="1"/>
</dbReference>
<keyword evidence="2" id="KW-0560">Oxidoreductase</keyword>
<dbReference type="PANTHER" id="PTHR35446:SF2">
    <property type="entry name" value="CARBOXYMUCONOLACTONE DECARBOXYLASE-LIKE DOMAIN-CONTAINING PROTEIN"/>
    <property type="match status" value="1"/>
</dbReference>
<protein>
    <submittedName>
        <fullName evidence="2">Peroxidase-related enzyme</fullName>
    </submittedName>
</protein>
<evidence type="ECO:0000313" key="2">
    <source>
        <dbReference type="EMBL" id="MDR4125621.1"/>
    </source>
</evidence>
<dbReference type="NCBIfam" id="TIGR01926">
    <property type="entry name" value="peroxid_rel"/>
    <property type="match status" value="1"/>
</dbReference>
<gene>
    <name evidence="2" type="ORF">Q8947_06440</name>
</gene>
<feature type="domain" description="Carboxymuconolactone decarboxylase-like" evidence="1">
    <location>
        <begin position="249"/>
        <end position="331"/>
    </location>
</feature>